<sequence length="155" mass="17989">MKDGIHKLTSYLIEVWVERGLHEVVIGYNPLWKQGVHFWKKVTQMFVTIPFLRIINILKYKGAERGIKVETIPEQYTSKSSFLDNEFPKERKKFKGKRIKRGLFRSAHGHLINADVNAAYNILIKSDPKALPKRTVNGVGGYVMYPLRVSIEYLQ</sequence>
<dbReference type="Pfam" id="PF07282">
    <property type="entry name" value="Cas12f1-like_TNB"/>
    <property type="match status" value="1"/>
</dbReference>
<dbReference type="GO" id="GO:0003677">
    <property type="term" value="F:DNA binding"/>
    <property type="evidence" value="ECO:0007669"/>
    <property type="project" value="UniProtKB-KW"/>
</dbReference>
<dbReference type="EMBL" id="BARU01020422">
    <property type="protein sequence ID" value="GAH48999.1"/>
    <property type="molecule type" value="Genomic_DNA"/>
</dbReference>
<organism evidence="3">
    <name type="scientific">marine sediment metagenome</name>
    <dbReference type="NCBI Taxonomy" id="412755"/>
    <lineage>
        <taxon>unclassified sequences</taxon>
        <taxon>metagenomes</taxon>
        <taxon>ecological metagenomes</taxon>
    </lineage>
</organism>
<evidence type="ECO:0000256" key="1">
    <source>
        <dbReference type="ARBA" id="ARBA00023125"/>
    </source>
</evidence>
<name>X1H589_9ZZZZ</name>
<evidence type="ECO:0000313" key="3">
    <source>
        <dbReference type="EMBL" id="GAH48999.1"/>
    </source>
</evidence>
<accession>X1H589</accession>
<keyword evidence="1" id="KW-0238">DNA-binding</keyword>
<reference evidence="3" key="1">
    <citation type="journal article" date="2014" name="Front. Microbiol.">
        <title>High frequency of phylogenetically diverse reductive dehalogenase-homologous genes in deep subseafloor sedimentary metagenomes.</title>
        <authorList>
            <person name="Kawai M."/>
            <person name="Futagami T."/>
            <person name="Toyoda A."/>
            <person name="Takaki Y."/>
            <person name="Nishi S."/>
            <person name="Hori S."/>
            <person name="Arai W."/>
            <person name="Tsubouchi T."/>
            <person name="Morono Y."/>
            <person name="Uchiyama I."/>
            <person name="Ito T."/>
            <person name="Fujiyama A."/>
            <person name="Inagaki F."/>
            <person name="Takami H."/>
        </authorList>
    </citation>
    <scope>NUCLEOTIDE SEQUENCE</scope>
    <source>
        <strain evidence="3">Expedition CK06-06</strain>
    </source>
</reference>
<proteinExistence type="predicted"/>
<evidence type="ECO:0000259" key="2">
    <source>
        <dbReference type="Pfam" id="PF07282"/>
    </source>
</evidence>
<gene>
    <name evidence="3" type="ORF">S03H2_33546</name>
</gene>
<dbReference type="NCBIfam" id="TIGR01766">
    <property type="entry name" value="IS200/IS605 family accessory protein TnpB-like domain"/>
    <property type="match status" value="1"/>
</dbReference>
<comment type="caution">
    <text evidence="3">The sequence shown here is derived from an EMBL/GenBank/DDBJ whole genome shotgun (WGS) entry which is preliminary data.</text>
</comment>
<feature type="domain" description="Cas12f1-like TNB" evidence="2">
    <location>
        <begin position="53"/>
        <end position="122"/>
    </location>
</feature>
<protein>
    <recommendedName>
        <fullName evidence="2">Cas12f1-like TNB domain-containing protein</fullName>
    </recommendedName>
</protein>
<dbReference type="InterPro" id="IPR010095">
    <property type="entry name" value="Cas12f1-like_TNB"/>
</dbReference>
<dbReference type="AlphaFoldDB" id="X1H589"/>